<evidence type="ECO:0000256" key="1">
    <source>
        <dbReference type="SAM" id="SignalP"/>
    </source>
</evidence>
<evidence type="ECO:0000313" key="3">
    <source>
        <dbReference type="EMBL" id="ABW33229.1"/>
    </source>
</evidence>
<dbReference type="Proteomes" id="UP000000268">
    <property type="component" value="Plasmid pREB7"/>
</dbReference>
<gene>
    <name evidence="3" type="ordered locus">AM1_G0049</name>
</gene>
<reference evidence="3 4" key="1">
    <citation type="journal article" date="2008" name="Proc. Natl. Acad. Sci. U.S.A.">
        <title>Niche adaptation and genome expansion in the chlorophyll d-producing cyanobacterium Acaryochloris marina.</title>
        <authorList>
            <person name="Swingley W.D."/>
            <person name="Chen M."/>
            <person name="Cheung P.C."/>
            <person name="Conrad A.L."/>
            <person name="Dejesa L.C."/>
            <person name="Hao J."/>
            <person name="Honchak B.M."/>
            <person name="Karbach L.E."/>
            <person name="Kurdoglu A."/>
            <person name="Lahiri S."/>
            <person name="Mastrian S.D."/>
            <person name="Miyashita H."/>
            <person name="Page L."/>
            <person name="Ramakrishna P."/>
            <person name="Satoh S."/>
            <person name="Sattley W.M."/>
            <person name="Shimada Y."/>
            <person name="Taylor H.L."/>
            <person name="Tomo T."/>
            <person name="Tsuchiya T."/>
            <person name="Wang Z.T."/>
            <person name="Raymond J."/>
            <person name="Mimuro M."/>
            <person name="Blankenship R.E."/>
            <person name="Touchman J.W."/>
        </authorList>
    </citation>
    <scope>NUCLEOTIDE SEQUENCE [LARGE SCALE GENOMIC DNA]</scope>
    <source>
        <strain evidence="4">MBIC 11017</strain>
        <plasmid evidence="4">Plasmid pREB7</plasmid>
    </source>
</reference>
<dbReference type="OrthoDB" id="445196at2"/>
<feature type="domain" description="LTD" evidence="2">
    <location>
        <begin position="299"/>
        <end position="389"/>
    </location>
</feature>
<proteinExistence type="predicted"/>
<name>A8ZQE3_ACAM1</name>
<dbReference type="EMBL" id="CP000844">
    <property type="protein sequence ID" value="ABW33229.1"/>
    <property type="molecule type" value="Genomic_DNA"/>
</dbReference>
<keyword evidence="1" id="KW-0732">Signal</keyword>
<dbReference type="AlphaFoldDB" id="A8ZQE3"/>
<protein>
    <recommendedName>
        <fullName evidence="2">LTD domain-containing protein</fullName>
    </recommendedName>
</protein>
<feature type="chain" id="PRO_5002734791" description="LTD domain-containing protein" evidence="1">
    <location>
        <begin position="29"/>
        <end position="401"/>
    </location>
</feature>
<dbReference type="SUPFAM" id="SSF74853">
    <property type="entry name" value="Lamin A/C globular tail domain"/>
    <property type="match status" value="1"/>
</dbReference>
<dbReference type="HOGENOM" id="CLU_686289_0_0_3"/>
<keyword evidence="4" id="KW-1185">Reference proteome</keyword>
<sequence>MRVFHRLIHVVLLFSLSLCLVFSDFVFADGCALAEELKVVTFNVESGNDTDPNMVARDMQAIPDVDLWGLSEVENQSAADTFLQAAGDSNFESILGTSGGSDRLQIIYDKSKLNKLNSSPMELTGIGGDRKPLVEEFEVISDNTKFLFAVNHFNRGSARKRQEQARKFRDWAGRQTLPVVAVGDYNFDFDISAMDGNPAFEIFFEEPVFSWARQTCLSSNTCPSTGTQCNECFDGLLDFIFLSGDAKKWSNQSEILFKGSSFCDNDPTGASDHFPVQAIIDLDGDFQPFQPNILKGPHIASLLPNPSGRDDTNESVTLVNTGTEAINLVNWILRDKDGNTLKLDELDTLFPRERKNILRDGRDLSLNNSCDTVELVDPAGEIVDSVSYIRPEEGEELEFIF</sequence>
<dbReference type="Gene3D" id="3.60.10.10">
    <property type="entry name" value="Endonuclease/exonuclease/phosphatase"/>
    <property type="match status" value="1"/>
</dbReference>
<dbReference type="KEGG" id="amr:AM1_G0049"/>
<keyword evidence="3" id="KW-0614">Plasmid</keyword>
<feature type="signal peptide" evidence="1">
    <location>
        <begin position="1"/>
        <end position="28"/>
    </location>
</feature>
<dbReference type="GO" id="GO:0003824">
    <property type="term" value="F:catalytic activity"/>
    <property type="evidence" value="ECO:0007669"/>
    <property type="project" value="InterPro"/>
</dbReference>
<organism evidence="3 4">
    <name type="scientific">Acaryochloris marina (strain MBIC 11017)</name>
    <dbReference type="NCBI Taxonomy" id="329726"/>
    <lineage>
        <taxon>Bacteria</taxon>
        <taxon>Bacillati</taxon>
        <taxon>Cyanobacteriota</taxon>
        <taxon>Cyanophyceae</taxon>
        <taxon>Acaryochloridales</taxon>
        <taxon>Acaryochloridaceae</taxon>
        <taxon>Acaryochloris</taxon>
    </lineage>
</organism>
<evidence type="ECO:0000313" key="4">
    <source>
        <dbReference type="Proteomes" id="UP000000268"/>
    </source>
</evidence>
<dbReference type="InterPro" id="IPR036691">
    <property type="entry name" value="Endo/exonu/phosph_ase_sf"/>
</dbReference>
<dbReference type="SUPFAM" id="SSF56219">
    <property type="entry name" value="DNase I-like"/>
    <property type="match status" value="1"/>
</dbReference>
<dbReference type="Pfam" id="PF00932">
    <property type="entry name" value="LTD"/>
    <property type="match status" value="1"/>
</dbReference>
<dbReference type="InterPro" id="IPR001322">
    <property type="entry name" value="Lamin_tail_dom"/>
</dbReference>
<dbReference type="eggNOG" id="COG2374">
    <property type="taxonomic scope" value="Bacteria"/>
</dbReference>
<accession>A8ZQE3</accession>
<evidence type="ECO:0000259" key="2">
    <source>
        <dbReference type="Pfam" id="PF00932"/>
    </source>
</evidence>
<dbReference type="InterPro" id="IPR036415">
    <property type="entry name" value="Lamin_tail_dom_sf"/>
</dbReference>
<geneLocation type="plasmid" evidence="3 4">
    <name>pREB7</name>
</geneLocation>